<keyword evidence="5" id="KW-0805">Transcription regulation</keyword>
<dbReference type="Pfam" id="PF04552">
    <property type="entry name" value="Sigma54_DBD"/>
    <property type="match status" value="1"/>
</dbReference>
<dbReference type="PANTHER" id="PTHR32248:SF4">
    <property type="entry name" value="RNA POLYMERASE SIGMA-54 FACTOR"/>
    <property type="match status" value="1"/>
</dbReference>
<dbReference type="NCBIfam" id="TIGR02395">
    <property type="entry name" value="rpoN_sigma"/>
    <property type="match status" value="1"/>
</dbReference>
<dbReference type="GO" id="GO:0000428">
    <property type="term" value="C:DNA-directed RNA polymerase complex"/>
    <property type="evidence" value="ECO:0007669"/>
    <property type="project" value="UniProtKB-KW"/>
</dbReference>
<dbReference type="AlphaFoldDB" id="F6DNB1"/>
<dbReference type="HOGENOM" id="CLU_020569_1_1_9"/>
<reference evidence="13" key="1">
    <citation type="submission" date="2011-05" db="EMBL/GenBank/DDBJ databases">
        <title>Complete sequence of Desulfotomaculum ruminis DSM 2154.</title>
        <authorList>
            <person name="Lucas S."/>
            <person name="Copeland A."/>
            <person name="Lapidus A."/>
            <person name="Cheng J.-F."/>
            <person name="Goodwin L."/>
            <person name="Pitluck S."/>
            <person name="Lu M."/>
            <person name="Detter J.C."/>
            <person name="Han C."/>
            <person name="Tapia R."/>
            <person name="Land M."/>
            <person name="Hauser L."/>
            <person name="Kyrpides N."/>
            <person name="Ivanova N."/>
            <person name="Mikhailova N."/>
            <person name="Pagani I."/>
            <person name="Stams A.J.M."/>
            <person name="Plugge C.M."/>
            <person name="Muyzer G."/>
            <person name="Kuever J."/>
            <person name="Parshina S.N."/>
            <person name="Ivanova A.E."/>
            <person name="Nazina T.N."/>
            <person name="Brambilla E."/>
            <person name="Spring S."/>
            <person name="Klenk H.-P."/>
            <person name="Woyke T."/>
        </authorList>
    </citation>
    <scope>NUCLEOTIDE SEQUENCE [LARGE SCALE GENOMIC DNA]</scope>
    <source>
        <strain evidence="13">ATCC 23193 / DSM 2154 / NCIB 8452 / DL</strain>
    </source>
</reference>
<dbReference type="InterPro" id="IPR038709">
    <property type="entry name" value="RpoN_core-bd_sf"/>
</dbReference>
<dbReference type="GO" id="GO:0016779">
    <property type="term" value="F:nucleotidyltransferase activity"/>
    <property type="evidence" value="ECO:0007669"/>
    <property type="project" value="UniProtKB-KW"/>
</dbReference>
<protein>
    <submittedName>
        <fullName evidence="12">RNA polymerase sigma-54 factor, RpoN</fullName>
    </submittedName>
</protein>
<dbReference type="PROSITE" id="PS00718">
    <property type="entry name" value="SIGMA54_2"/>
    <property type="match status" value="1"/>
</dbReference>
<organism evidence="12 13">
    <name type="scientific">Desulforamulus ruminis (strain ATCC 23193 / DSM 2154 / NCIMB 8452 / DL)</name>
    <name type="common">Desulfotomaculum ruminis</name>
    <dbReference type="NCBI Taxonomy" id="696281"/>
    <lineage>
        <taxon>Bacteria</taxon>
        <taxon>Bacillati</taxon>
        <taxon>Bacillota</taxon>
        <taxon>Clostridia</taxon>
        <taxon>Eubacteriales</taxon>
        <taxon>Peptococcaceae</taxon>
        <taxon>Desulforamulus</taxon>
    </lineage>
</organism>
<dbReference type="PANTHER" id="PTHR32248">
    <property type="entry name" value="RNA POLYMERASE SIGMA-54 FACTOR"/>
    <property type="match status" value="1"/>
</dbReference>
<keyword evidence="3" id="KW-0808">Transferase</keyword>
<evidence type="ECO:0000256" key="8">
    <source>
        <dbReference type="ARBA" id="ARBA00023163"/>
    </source>
</evidence>
<feature type="region of interest" description="Disordered" evidence="9">
    <location>
        <begin position="46"/>
        <end position="74"/>
    </location>
</feature>
<evidence type="ECO:0000256" key="2">
    <source>
        <dbReference type="ARBA" id="ARBA00022478"/>
    </source>
</evidence>
<dbReference type="Gene3D" id="1.10.10.1330">
    <property type="entry name" value="RNA polymerase sigma-54 factor, core-binding domain"/>
    <property type="match status" value="1"/>
</dbReference>
<dbReference type="Pfam" id="PF04963">
    <property type="entry name" value="Sigma54_CBD"/>
    <property type="match status" value="1"/>
</dbReference>
<dbReference type="InterPro" id="IPR000394">
    <property type="entry name" value="RNA_pol_sigma_54"/>
</dbReference>
<dbReference type="EMBL" id="CP002780">
    <property type="protein sequence ID" value="AEG61802.1"/>
    <property type="molecule type" value="Genomic_DNA"/>
</dbReference>
<keyword evidence="6" id="KW-0731">Sigma factor</keyword>
<feature type="domain" description="RNA polymerase sigma factor 54 DNA-binding" evidence="10">
    <location>
        <begin position="315"/>
        <end position="473"/>
    </location>
</feature>
<dbReference type="RefSeq" id="WP_013843548.1">
    <property type="nucleotide sequence ID" value="NC_015589.1"/>
</dbReference>
<dbReference type="Pfam" id="PF00309">
    <property type="entry name" value="Sigma54_AID"/>
    <property type="match status" value="1"/>
</dbReference>
<keyword evidence="2" id="KW-0240">DNA-directed RNA polymerase</keyword>
<accession>F6DNB1</accession>
<dbReference type="Gene3D" id="1.10.10.60">
    <property type="entry name" value="Homeodomain-like"/>
    <property type="match status" value="1"/>
</dbReference>
<keyword evidence="13" id="KW-1185">Reference proteome</keyword>
<evidence type="ECO:0000256" key="9">
    <source>
        <dbReference type="SAM" id="MobiDB-lite"/>
    </source>
</evidence>
<evidence type="ECO:0000256" key="6">
    <source>
        <dbReference type="ARBA" id="ARBA00023082"/>
    </source>
</evidence>
<dbReference type="PRINTS" id="PR00045">
    <property type="entry name" value="SIGMA54FCT"/>
</dbReference>
<dbReference type="InterPro" id="IPR007046">
    <property type="entry name" value="RNA_pol_sigma_54_core-bd"/>
</dbReference>
<evidence type="ECO:0000259" key="11">
    <source>
        <dbReference type="Pfam" id="PF04963"/>
    </source>
</evidence>
<dbReference type="InterPro" id="IPR007634">
    <property type="entry name" value="RNA_pol_sigma_54_DNA-bd"/>
</dbReference>
<gene>
    <name evidence="12" type="ordered locus">Desru_3600</name>
</gene>
<dbReference type="STRING" id="696281.Desru_3600"/>
<dbReference type="PROSITE" id="PS00717">
    <property type="entry name" value="SIGMA54_1"/>
    <property type="match status" value="1"/>
</dbReference>
<evidence type="ECO:0000256" key="3">
    <source>
        <dbReference type="ARBA" id="ARBA00022679"/>
    </source>
</evidence>
<keyword evidence="4" id="KW-0548">Nucleotidyltransferase</keyword>
<feature type="domain" description="RNA polymerase sigma factor 54 core-binding" evidence="11">
    <location>
        <begin position="110"/>
        <end position="299"/>
    </location>
</feature>
<evidence type="ECO:0000256" key="7">
    <source>
        <dbReference type="ARBA" id="ARBA00023125"/>
    </source>
</evidence>
<dbReference type="GO" id="GO:0003677">
    <property type="term" value="F:DNA binding"/>
    <property type="evidence" value="ECO:0007669"/>
    <property type="project" value="UniProtKB-KW"/>
</dbReference>
<dbReference type="PIRSF" id="PIRSF000774">
    <property type="entry name" value="RpoN"/>
    <property type="match status" value="1"/>
</dbReference>
<dbReference type="GO" id="GO:0001216">
    <property type="term" value="F:DNA-binding transcription activator activity"/>
    <property type="evidence" value="ECO:0007669"/>
    <property type="project" value="InterPro"/>
</dbReference>
<sequence length="474" mass="54046">MRMDFGLNLEQTQKLMMTPELRQAITVLQMSSLELTHYVEEQVLENPLLETRDHDGERGEETERDQEDPLSAVAEKKEFDPDWVEYFHDGSDLGIYPNRGQREISEQPAYENFLSQAPTLVDHLTFQLGLISSVNEDLRKIVQYFIGNMDARGYLGITLEEARDQLGVEMEQLEQALQILQSFDPPGVGARDLQECLNIQLDLKGEDDPIVRLLIADHLSDLAEGRLAKIASKLNVSPREVQRAADLLKKLEPKPGRNFSHENDTRYILPDVVLEKIEDQYIILVNDVAIPRLTINNTYRNVLAKGSDADSDTKRFVEEKLNSAAWLIRSIEQRRLTLYKVANCLVEMQRDFLDYGVKYLKPLNLKKVAEVVGVHESTVSRATSNKYIQTPQGVFEMKYFFSTGLNAASGTQVSAESLKKILQEIIQEENPANPLSDQKIAELFGSRGITISRRTVTKYRDELGIPSTSRRRRY</sequence>
<feature type="compositionally biased region" description="Basic and acidic residues" evidence="9">
    <location>
        <begin position="50"/>
        <end position="61"/>
    </location>
</feature>
<name>F6DNB1_DESRL</name>
<keyword evidence="8" id="KW-0804">Transcription</keyword>
<evidence type="ECO:0000313" key="13">
    <source>
        <dbReference type="Proteomes" id="UP000009234"/>
    </source>
</evidence>
<reference evidence="12 13" key="2">
    <citation type="journal article" date="2012" name="Stand. Genomic Sci.">
        <title>Complete genome sequence of the sulfate-reducing firmicute Desulfotomaculum ruminis type strain (DL(T)).</title>
        <authorList>
            <person name="Spring S."/>
            <person name="Visser M."/>
            <person name="Lu M."/>
            <person name="Copeland A."/>
            <person name="Lapidus A."/>
            <person name="Lucas S."/>
            <person name="Cheng J.F."/>
            <person name="Han C."/>
            <person name="Tapia R."/>
            <person name="Goodwin L.A."/>
            <person name="Pitluck S."/>
            <person name="Ivanova N."/>
            <person name="Land M."/>
            <person name="Hauser L."/>
            <person name="Larimer F."/>
            <person name="Rohde M."/>
            <person name="Goker M."/>
            <person name="Detter J.C."/>
            <person name="Kyrpides N.C."/>
            <person name="Woyke T."/>
            <person name="Schaap P.J."/>
            <person name="Plugge C.M."/>
            <person name="Muyzer G."/>
            <person name="Kuever J."/>
            <person name="Pereira I.A."/>
            <person name="Parshina S.N."/>
            <person name="Bernier-Latmani R."/>
            <person name="Stams A.J."/>
            <person name="Klenk H.P."/>
        </authorList>
    </citation>
    <scope>NUCLEOTIDE SEQUENCE [LARGE SCALE GENOMIC DNA]</scope>
    <source>
        <strain evidence="13">ATCC 23193 / DSM 2154 / NCIB 8452 / DL</strain>
    </source>
</reference>
<dbReference type="OrthoDB" id="9814402at2"/>
<evidence type="ECO:0000259" key="10">
    <source>
        <dbReference type="Pfam" id="PF04552"/>
    </source>
</evidence>
<dbReference type="Proteomes" id="UP000009234">
    <property type="component" value="Chromosome"/>
</dbReference>
<evidence type="ECO:0000256" key="5">
    <source>
        <dbReference type="ARBA" id="ARBA00023015"/>
    </source>
</evidence>
<evidence type="ECO:0000256" key="1">
    <source>
        <dbReference type="ARBA" id="ARBA00008798"/>
    </source>
</evidence>
<proteinExistence type="inferred from homology"/>
<dbReference type="GO" id="GO:0016987">
    <property type="term" value="F:sigma factor activity"/>
    <property type="evidence" value="ECO:0007669"/>
    <property type="project" value="UniProtKB-KW"/>
</dbReference>
<evidence type="ECO:0000256" key="4">
    <source>
        <dbReference type="ARBA" id="ARBA00022695"/>
    </source>
</evidence>
<dbReference type="GO" id="GO:0006352">
    <property type="term" value="P:DNA-templated transcription initiation"/>
    <property type="evidence" value="ECO:0007669"/>
    <property type="project" value="InterPro"/>
</dbReference>
<evidence type="ECO:0000313" key="12">
    <source>
        <dbReference type="EMBL" id="AEG61802.1"/>
    </source>
</evidence>
<keyword evidence="7" id="KW-0238">DNA-binding</keyword>
<dbReference type="eggNOG" id="COG1508">
    <property type="taxonomic scope" value="Bacteria"/>
</dbReference>
<comment type="similarity">
    <text evidence="1">Belongs to the sigma-54 factor family.</text>
</comment>
<dbReference type="PROSITE" id="PS50044">
    <property type="entry name" value="SIGMA54_3"/>
    <property type="match status" value="1"/>
</dbReference>
<dbReference type="KEGG" id="dru:Desru_3600"/>
<dbReference type="NCBIfam" id="NF009118">
    <property type="entry name" value="PRK12469.1"/>
    <property type="match status" value="1"/>
</dbReference>